<dbReference type="PANTHER" id="PTHR13162:SF8">
    <property type="entry name" value="CCR4-NOT TRANSCRIPTION COMPLEX SUBUNIT 1"/>
    <property type="match status" value="1"/>
</dbReference>
<evidence type="ECO:0000259" key="1">
    <source>
        <dbReference type="Pfam" id="PF12842"/>
    </source>
</evidence>
<reference evidence="6 7" key="1">
    <citation type="submission" date="2019-01" db="EMBL/GenBank/DDBJ databases">
        <title>Genomes sequencing and comparative genomics of infectious freshwater microsporidia, Cucumispora dikerogammari and Thelohania contejeani.</title>
        <authorList>
            <person name="Cormier A."/>
            <person name="Giraud I."/>
            <person name="Wattier R."/>
            <person name="Teixeira M."/>
            <person name="Grandjean F."/>
            <person name="Rigaud T."/>
            <person name="Cordaux R."/>
        </authorList>
    </citation>
    <scope>NUCLEOTIDE SEQUENCE [LARGE SCALE GENOMIC DNA]</scope>
    <source>
        <strain evidence="6">T1</strain>
        <tissue evidence="6">Spores</tissue>
    </source>
</reference>
<feature type="domain" description="CCR4-NOT transcription complex subunit 1-like NOT1 connector" evidence="5">
    <location>
        <begin position="967"/>
        <end position="1109"/>
    </location>
</feature>
<dbReference type="InterPro" id="IPR032191">
    <property type="entry name" value="CNOT1_CAF1_bind"/>
</dbReference>
<evidence type="ECO:0000259" key="5">
    <source>
        <dbReference type="Pfam" id="PF25097"/>
    </source>
</evidence>
<accession>A0ABQ7HX65</accession>
<gene>
    <name evidence="6" type="primary">CDC39</name>
    <name evidence="6" type="ORF">TCON_2037</name>
</gene>
<dbReference type="Gene3D" id="1.25.40.180">
    <property type="match status" value="1"/>
</dbReference>
<dbReference type="InterPro" id="IPR032194">
    <property type="entry name" value="CNOT1_HEAT"/>
</dbReference>
<protein>
    <submittedName>
        <fullName evidence="6">General negative regulator of transcription subunit 1</fullName>
    </submittedName>
</protein>
<evidence type="ECO:0000259" key="3">
    <source>
        <dbReference type="Pfam" id="PF16417"/>
    </source>
</evidence>
<evidence type="ECO:0000259" key="2">
    <source>
        <dbReference type="Pfam" id="PF16415"/>
    </source>
</evidence>
<feature type="domain" description="CCR4-NOT transcription complex subunit 1" evidence="1">
    <location>
        <begin position="769"/>
        <end position="890"/>
    </location>
</feature>
<keyword evidence="7" id="KW-1185">Reference proteome</keyword>
<dbReference type="Proteomes" id="UP001516464">
    <property type="component" value="Unassembled WGS sequence"/>
</dbReference>
<dbReference type="Pfam" id="PF12842">
    <property type="entry name" value="DUF3819"/>
    <property type="match status" value="1"/>
</dbReference>
<feature type="domain" description="CCR4-NOT transcription complex subunit 1 CAF1-binding" evidence="2">
    <location>
        <begin position="588"/>
        <end position="752"/>
    </location>
</feature>
<organism evidence="6 7">
    <name type="scientific">Astathelohania contejeani</name>
    <dbReference type="NCBI Taxonomy" id="164912"/>
    <lineage>
        <taxon>Eukaryota</taxon>
        <taxon>Fungi</taxon>
        <taxon>Fungi incertae sedis</taxon>
        <taxon>Microsporidia</taxon>
        <taxon>Astathelohaniidae</taxon>
        <taxon>Astathelohania</taxon>
    </lineage>
</organism>
<dbReference type="Pfam" id="PF16417">
    <property type="entry name" value="CNOT1_TTP_bind"/>
    <property type="match status" value="1"/>
</dbReference>
<sequence length="1485" mass="172390">MKKQEEYIYDLRGLINDYPLVRLNRRSTSDMIRNIRKRREISEAEIADVICLLVDSAGEQIQHAEIMQGMKESLSNTNWLEVYEHLDTPGFVLRGIEAYYRLIDSWTTINGENTFPYKIFFRRWKNEEARQSFLSYLISSDDRKTKTYQNVFLTKIIHPEDIKRLPRSGRFKTLECRFNCVELFQALEDNEILIQRIKSTHFEWAILGLAFLLPNYENIFEEIFNYILENEPVNTPVYSLLKPQLILEKMARNKKVPLSKMLDIVLEHKFFPIVCESLKPAFICFELIILSAKRDHLNLNIWISNSFSHKKDTFIVPFLAYLIEKYKNVDQTNLETTYENPNERFTHLETTVTIIHILDQLSKLFSKEASHLYNKLKTLLPLEVRNITQKKTGLESKANEFISALLNQQRSVSETVALLSKFLSGNVYEKELALKIFSTLIESYNNLTQIPYHEIADIFLGKLLERGILTNFYTRRLLSCLRHSLRQKGAEYRFALTVLRTAPSIITDYPFILAGLENDENIKELTGRSTRDADDLIEDDRTDSRIDSTEVLQVQFNEIVRFTETEMENMDWIFTNYPDNVDINPKLFVQYFLSKKLLDSNPHNAAHYFLSLGHVYAEQLLNEIFNFLRCLCKYSLEKNFERKYSQYLGILTGRMTLAQNRIFTRNEFDIRAYISSAQDSRRMSFCISFVSAFLKQGKYGIIFRPYNPYLMAVLDQLNEVYYTVPTSLKEEIEILFIDFNLPLKPFNPTGRSTERHLAQYILGTMDPLCKDVVKIAIDFSVREIASAIVDRICIITRSCAGEVFKSKDGKTKIEDGNSIKEMRHNLEINLARALSHVSAHDPIKASISGNVTYFLKLANIEMDSEYINNIAEENADICCNIIERAVVTQISNGQQGVWCRGVIPYNLAILKEVYDFNPVVISPITIPEYNLIKEKLIAIGKTMPDKKINIILREWKSLVGYISSNNMEIIHSQIKKILSLINSDNSRDELAETLCKSVVAYLFKMKENKEIVLNLLNEIFFISPKTSHEVIEWFIYSDDARRLDIDINYHMIRLRMFDLVEYDQYLARCVNKHKSFIISLLNRLILSNLKICTPYDFIYTIEALSKLNEECYCEDVCSFLQGVSTLVGGLGECRSMAVVFEEYIRNTCYTPFPMFNVAIPYKGKEFSLFVEASLCVALEHFLHNFKYPSSFCFLKVDALAKLVIKKDFIRSLRTSTEMFLRMLERGNYTFHRVYARFISELLKLADHTESNHAVVFELLMLLSPRRIPSFALWFVELVKCDFVCVGFMQGLDSRGLSLCKEVCLILNNSNIYEFKRKSEGAIKSFFDFINQNARGYLSTIAYELLMYCPNSYIKNELAKAVREVKISTNIDFSNYRAIHTGLNTYLRNNCTIPFRTETKIGILLCVLADNLNNLNNIILQNINANAVRMLRELVRIGYWDEVGGVIIERMMAGNACEGMEMAVGVLEMDEFSEDVKRNIFEMLNK</sequence>
<dbReference type="InterPro" id="IPR032193">
    <property type="entry name" value="CNOT1_TTP_bind"/>
</dbReference>
<dbReference type="Pfam" id="PF16415">
    <property type="entry name" value="CNOT1_CAF1_bind"/>
    <property type="match status" value="1"/>
</dbReference>
<evidence type="ECO:0000259" key="4">
    <source>
        <dbReference type="Pfam" id="PF16418"/>
    </source>
</evidence>
<feature type="domain" description="CCR4-NOT transcription complex subunit 1 HEAT repeat" evidence="4">
    <location>
        <begin position="241"/>
        <end position="358"/>
    </location>
</feature>
<dbReference type="CDD" id="cd20710">
    <property type="entry name" value="NOT1_connector"/>
    <property type="match status" value="1"/>
</dbReference>
<dbReference type="PANTHER" id="PTHR13162">
    <property type="entry name" value="CCR4-NOT TRANSCRIPTION COMPLEX"/>
    <property type="match status" value="1"/>
</dbReference>
<name>A0ABQ7HX65_9MICR</name>
<dbReference type="InterPro" id="IPR055454">
    <property type="entry name" value="CNOT1-like_NOT1_connector"/>
</dbReference>
<dbReference type="InterPro" id="IPR024557">
    <property type="entry name" value="CNOT1_dom_4"/>
</dbReference>
<evidence type="ECO:0000313" key="6">
    <source>
        <dbReference type="EMBL" id="KAF7682747.1"/>
    </source>
</evidence>
<dbReference type="InterPro" id="IPR040398">
    <property type="entry name" value="Not1"/>
</dbReference>
<evidence type="ECO:0000313" key="7">
    <source>
        <dbReference type="Proteomes" id="UP001516464"/>
    </source>
</evidence>
<dbReference type="EMBL" id="SBIQ01000188">
    <property type="protein sequence ID" value="KAF7682747.1"/>
    <property type="molecule type" value="Genomic_DNA"/>
</dbReference>
<proteinExistence type="predicted"/>
<feature type="domain" description="CCR4-NOT transcription complex subunit 1 TTP binding" evidence="3">
    <location>
        <begin position="389"/>
        <end position="523"/>
    </location>
</feature>
<comment type="caution">
    <text evidence="6">The sequence shown here is derived from an EMBL/GenBank/DDBJ whole genome shotgun (WGS) entry which is preliminary data.</text>
</comment>
<dbReference type="Pfam" id="PF25097">
    <property type="entry name" value="ARM_Cnot1"/>
    <property type="match status" value="1"/>
</dbReference>
<dbReference type="Pfam" id="PF16418">
    <property type="entry name" value="CNOT1_HEAT"/>
    <property type="match status" value="1"/>
</dbReference>